<reference evidence="3" key="2">
    <citation type="journal article" date="2015" name="Data Brief">
        <title>Shoot transcriptome of the giant reed, Arundo donax.</title>
        <authorList>
            <person name="Barrero R.A."/>
            <person name="Guerrero F.D."/>
            <person name="Moolhuijzen P."/>
            <person name="Goolsby J.A."/>
            <person name="Tidwell J."/>
            <person name="Bellgard S.E."/>
            <person name="Bellgard M.I."/>
        </authorList>
    </citation>
    <scope>NUCLEOTIDE SEQUENCE</scope>
    <source>
        <tissue evidence="3">Shoot tissue taken approximately 20 cm above the soil surface</tissue>
    </source>
</reference>
<evidence type="ECO:0000313" key="3">
    <source>
        <dbReference type="EMBL" id="JAE23701.1"/>
    </source>
</evidence>
<evidence type="ECO:0000259" key="2">
    <source>
        <dbReference type="Pfam" id="PF03732"/>
    </source>
</evidence>
<name>A0A0A9GMD0_ARUDO</name>
<dbReference type="Pfam" id="PF03732">
    <property type="entry name" value="Retrotrans_gag"/>
    <property type="match status" value="1"/>
</dbReference>
<feature type="region of interest" description="Disordered" evidence="1">
    <location>
        <begin position="306"/>
        <end position="327"/>
    </location>
</feature>
<feature type="region of interest" description="Disordered" evidence="1">
    <location>
        <begin position="66"/>
        <end position="116"/>
    </location>
</feature>
<dbReference type="PROSITE" id="PS00141">
    <property type="entry name" value="ASP_PROTEASE"/>
    <property type="match status" value="1"/>
</dbReference>
<sequence length="507" mass="55934">MEALQKSIQDLNAVVATLNKTVEALAPLVPHAADLAALPATMKSVQESLKNTDEKMQDIDAVIQTLDGKNPGSTSTGAEQQKGAGVLGAKPDPSASSNVPKFHHQRHENNSRNQKRLDTEERFPTRVLKLDFPTYDGTGDPLAWLNRCELYFRGQNTPEERRVWLATLHITDATQLWYYRLETTGGEPSWCRFVQLVHRRFGPPMTESLLGEIAMLRRSGFVQDYTNQFVSLACRDVELTETQQIQLFIAGLTNPLKTDVALQRPVTLDDAIMLARAFEQRLALDIVPNRSASRAPYRPTLSATSTATVAASGQSSTQSAPGSAKLVPVSSSLPRRRLTLAEMAQRRADGLCYNCDEKFVQGHCCKRLFILEVCPEDEFPEALALETSEEPEISLHALTGIHSKGCRTMKVLVYIGGNRLTALLDSGSSHNFVDTEVARYLQLPFQRREGLHVTVGNGDHIGSPGLLPSMTIMIGSEYFKIDSYVLPLGSYDMILGVQWLGSLGPIL</sequence>
<dbReference type="InterPro" id="IPR032567">
    <property type="entry name" value="RTL1-rel"/>
</dbReference>
<dbReference type="PANTHER" id="PTHR15503:SF22">
    <property type="entry name" value="TRANSPOSON TY3-I GAG POLYPROTEIN"/>
    <property type="match status" value="1"/>
</dbReference>
<dbReference type="Pfam" id="PF08284">
    <property type="entry name" value="RVP_2"/>
    <property type="match status" value="1"/>
</dbReference>
<organism evidence="3">
    <name type="scientific">Arundo donax</name>
    <name type="common">Giant reed</name>
    <name type="synonym">Donax arundinaceus</name>
    <dbReference type="NCBI Taxonomy" id="35708"/>
    <lineage>
        <taxon>Eukaryota</taxon>
        <taxon>Viridiplantae</taxon>
        <taxon>Streptophyta</taxon>
        <taxon>Embryophyta</taxon>
        <taxon>Tracheophyta</taxon>
        <taxon>Spermatophyta</taxon>
        <taxon>Magnoliopsida</taxon>
        <taxon>Liliopsida</taxon>
        <taxon>Poales</taxon>
        <taxon>Poaceae</taxon>
        <taxon>PACMAD clade</taxon>
        <taxon>Arundinoideae</taxon>
        <taxon>Arundineae</taxon>
        <taxon>Arundo</taxon>
    </lineage>
</organism>
<dbReference type="InterPro" id="IPR021109">
    <property type="entry name" value="Peptidase_aspartic_dom_sf"/>
</dbReference>
<accession>A0A0A9GMD0</accession>
<reference evidence="3" key="1">
    <citation type="submission" date="2014-09" db="EMBL/GenBank/DDBJ databases">
        <authorList>
            <person name="Magalhaes I.L.F."/>
            <person name="Oliveira U."/>
            <person name="Santos F.R."/>
            <person name="Vidigal T.H.D.A."/>
            <person name="Brescovit A.D."/>
            <person name="Santos A.J."/>
        </authorList>
    </citation>
    <scope>NUCLEOTIDE SEQUENCE</scope>
    <source>
        <tissue evidence="3">Shoot tissue taken approximately 20 cm above the soil surface</tissue>
    </source>
</reference>
<protein>
    <recommendedName>
        <fullName evidence="2">Retrotransposon gag domain-containing protein</fullName>
    </recommendedName>
</protein>
<proteinExistence type="predicted"/>
<dbReference type="InterPro" id="IPR005162">
    <property type="entry name" value="Retrotrans_gag_dom"/>
</dbReference>
<dbReference type="InterPro" id="IPR001969">
    <property type="entry name" value="Aspartic_peptidase_AS"/>
</dbReference>
<feature type="domain" description="Retrotransposon gag" evidence="2">
    <location>
        <begin position="165"/>
        <end position="253"/>
    </location>
</feature>
<dbReference type="SUPFAM" id="SSF50630">
    <property type="entry name" value="Acid proteases"/>
    <property type="match status" value="1"/>
</dbReference>
<dbReference type="GO" id="GO:0004190">
    <property type="term" value="F:aspartic-type endopeptidase activity"/>
    <property type="evidence" value="ECO:0007669"/>
    <property type="project" value="InterPro"/>
</dbReference>
<feature type="compositionally biased region" description="Low complexity" evidence="1">
    <location>
        <begin position="306"/>
        <end position="324"/>
    </location>
</feature>
<dbReference type="EMBL" id="GBRH01174195">
    <property type="protein sequence ID" value="JAE23701.1"/>
    <property type="molecule type" value="Transcribed_RNA"/>
</dbReference>
<dbReference type="PANTHER" id="PTHR15503">
    <property type="entry name" value="LDOC1 RELATED"/>
    <property type="match status" value="1"/>
</dbReference>
<dbReference type="Gene3D" id="2.40.70.10">
    <property type="entry name" value="Acid Proteases"/>
    <property type="match status" value="1"/>
</dbReference>
<dbReference type="AlphaFoldDB" id="A0A0A9GMD0"/>
<dbReference type="CDD" id="cd00303">
    <property type="entry name" value="retropepsin_like"/>
    <property type="match status" value="1"/>
</dbReference>
<evidence type="ECO:0000256" key="1">
    <source>
        <dbReference type="SAM" id="MobiDB-lite"/>
    </source>
</evidence>
<dbReference type="GO" id="GO:0006508">
    <property type="term" value="P:proteolysis"/>
    <property type="evidence" value="ECO:0007669"/>
    <property type="project" value="InterPro"/>
</dbReference>
<feature type="compositionally biased region" description="Basic and acidic residues" evidence="1">
    <location>
        <begin position="107"/>
        <end position="116"/>
    </location>
</feature>